<dbReference type="EMBL" id="CYSA01000003">
    <property type="protein sequence ID" value="CUH62402.1"/>
    <property type="molecule type" value="Genomic_DNA"/>
</dbReference>
<dbReference type="GO" id="GO:0005886">
    <property type="term" value="C:plasma membrane"/>
    <property type="evidence" value="ECO:0007669"/>
    <property type="project" value="UniProtKB-SubCell"/>
</dbReference>
<dbReference type="AlphaFoldDB" id="A0A0N7LU36"/>
<evidence type="ECO:0000256" key="5">
    <source>
        <dbReference type="ARBA" id="ARBA00022692"/>
    </source>
</evidence>
<evidence type="ECO:0000256" key="1">
    <source>
        <dbReference type="ARBA" id="ARBA00004651"/>
    </source>
</evidence>
<keyword evidence="4 8" id="KW-1003">Cell membrane</keyword>
<feature type="transmembrane region" description="Helical" evidence="8">
    <location>
        <begin position="80"/>
        <end position="99"/>
    </location>
</feature>
<feature type="transmembrane region" description="Helical" evidence="8">
    <location>
        <begin position="9"/>
        <end position="30"/>
    </location>
</feature>
<gene>
    <name evidence="9" type="ORF">TG4357_00084</name>
</gene>
<dbReference type="Pfam" id="PF01925">
    <property type="entry name" value="TauE"/>
    <property type="match status" value="1"/>
</dbReference>
<keyword evidence="6 8" id="KW-1133">Transmembrane helix</keyword>
<comment type="subcellular location">
    <subcellularLocation>
        <location evidence="1 8">Cell membrane</location>
        <topology evidence="1 8">Multi-pass membrane protein</topology>
    </subcellularLocation>
</comment>
<evidence type="ECO:0000256" key="8">
    <source>
        <dbReference type="RuleBase" id="RU363041"/>
    </source>
</evidence>
<proteinExistence type="inferred from homology"/>
<evidence type="ECO:0000256" key="6">
    <source>
        <dbReference type="ARBA" id="ARBA00022989"/>
    </source>
</evidence>
<keyword evidence="10" id="KW-1185">Reference proteome</keyword>
<keyword evidence="3" id="KW-0813">Transport</keyword>
<keyword evidence="5 8" id="KW-0812">Transmembrane</keyword>
<dbReference type="STRING" id="53501.SAMN04488043_11918"/>
<evidence type="ECO:0000256" key="3">
    <source>
        <dbReference type="ARBA" id="ARBA00022448"/>
    </source>
</evidence>
<protein>
    <recommendedName>
        <fullName evidence="8">Probable membrane transporter protein</fullName>
    </recommendedName>
</protein>
<dbReference type="InterPro" id="IPR002781">
    <property type="entry name" value="TM_pro_TauE-like"/>
</dbReference>
<evidence type="ECO:0000256" key="4">
    <source>
        <dbReference type="ARBA" id="ARBA00022475"/>
    </source>
</evidence>
<accession>A0A0N7LU36</accession>
<feature type="transmembrane region" description="Helical" evidence="8">
    <location>
        <begin position="198"/>
        <end position="222"/>
    </location>
</feature>
<dbReference type="InterPro" id="IPR052017">
    <property type="entry name" value="TSUP"/>
</dbReference>
<keyword evidence="7 8" id="KW-0472">Membrane</keyword>
<dbReference type="OrthoDB" id="9795324at2"/>
<name>A0A0N7LU36_THAGE</name>
<evidence type="ECO:0000256" key="2">
    <source>
        <dbReference type="ARBA" id="ARBA00009142"/>
    </source>
</evidence>
<evidence type="ECO:0000313" key="10">
    <source>
        <dbReference type="Proteomes" id="UP000051587"/>
    </source>
</evidence>
<feature type="transmembrane region" description="Helical" evidence="8">
    <location>
        <begin position="36"/>
        <end position="59"/>
    </location>
</feature>
<organism evidence="9 10">
    <name type="scientific">Thalassovita gelatinovora</name>
    <name type="common">Thalassobius gelatinovorus</name>
    <dbReference type="NCBI Taxonomy" id="53501"/>
    <lineage>
        <taxon>Bacteria</taxon>
        <taxon>Pseudomonadati</taxon>
        <taxon>Pseudomonadota</taxon>
        <taxon>Alphaproteobacteria</taxon>
        <taxon>Rhodobacterales</taxon>
        <taxon>Roseobacteraceae</taxon>
        <taxon>Thalassovita</taxon>
    </lineage>
</organism>
<evidence type="ECO:0000313" key="9">
    <source>
        <dbReference type="EMBL" id="CUH62402.1"/>
    </source>
</evidence>
<dbReference type="RefSeq" id="WP_058260901.1">
    <property type="nucleotide sequence ID" value="NZ_CP051181.1"/>
</dbReference>
<dbReference type="Proteomes" id="UP000051587">
    <property type="component" value="Unassembled WGS sequence"/>
</dbReference>
<comment type="similarity">
    <text evidence="2 8">Belongs to the 4-toluene sulfonate uptake permease (TSUP) (TC 2.A.102) family.</text>
</comment>
<reference evidence="9 10" key="1">
    <citation type="submission" date="2015-09" db="EMBL/GenBank/DDBJ databases">
        <authorList>
            <consortium name="Swine Surveillance"/>
        </authorList>
    </citation>
    <scope>NUCLEOTIDE SEQUENCE [LARGE SCALE GENOMIC DNA]</scope>
    <source>
        <strain evidence="9 10">CECT 4357</strain>
    </source>
</reference>
<feature type="transmembrane region" description="Helical" evidence="8">
    <location>
        <begin position="170"/>
        <end position="192"/>
    </location>
</feature>
<feature type="transmembrane region" description="Helical" evidence="8">
    <location>
        <begin position="229"/>
        <end position="249"/>
    </location>
</feature>
<evidence type="ECO:0000256" key="7">
    <source>
        <dbReference type="ARBA" id="ARBA00023136"/>
    </source>
</evidence>
<feature type="transmembrane region" description="Helical" evidence="8">
    <location>
        <begin position="105"/>
        <end position="125"/>
    </location>
</feature>
<dbReference type="PANTHER" id="PTHR30269:SF37">
    <property type="entry name" value="MEMBRANE TRANSPORTER PROTEIN"/>
    <property type="match status" value="1"/>
</dbReference>
<sequence>MPDGLDQLLAYEGLGWLIGAVFIAGAVRGFSGFGTALVYLPVAAMFMPPVWALITLVVMDVFGPIPNLPRARRDGRVADVGRMWLGTILALPLGLMVLYTADPSFFRYAVCGIALLVPLLLASGVRMRGQITPALQIGTGGVAGFLGGVAGLPGPPVILMHMASTEPAQLIRANIMMYLFAFDVTLLGLLAIQGKLELLPILIGLVLAVPNLLGNLAGAAMFRPERQRLYRLVGYGITMAAALSGLPIWA</sequence>
<dbReference type="PANTHER" id="PTHR30269">
    <property type="entry name" value="TRANSMEMBRANE PROTEIN YFCA"/>
    <property type="match status" value="1"/>
</dbReference>